<dbReference type="Pfam" id="PF00575">
    <property type="entry name" value="S1"/>
    <property type="match status" value="1"/>
</dbReference>
<dbReference type="KEGG" id="mcub:MCBB_2196"/>
<evidence type="ECO:0000256" key="6">
    <source>
        <dbReference type="ARBA" id="ARBA00022884"/>
    </source>
</evidence>
<dbReference type="InterPro" id="IPR012340">
    <property type="entry name" value="NA-bd_OB-fold"/>
</dbReference>
<evidence type="ECO:0000256" key="2">
    <source>
        <dbReference type="ARBA" id="ARBA00007223"/>
    </source>
</evidence>
<dbReference type="HAMAP" id="MF_00231">
    <property type="entry name" value="eIF_2_alpha"/>
    <property type="match status" value="1"/>
</dbReference>
<keyword evidence="13" id="KW-1185">Reference proteome</keyword>
<name>A0A1D3L5A6_9EURY</name>
<proteinExistence type="inferred from homology"/>
<dbReference type="InterPro" id="IPR044126">
    <property type="entry name" value="S1_IF2_alpha"/>
</dbReference>
<dbReference type="SUPFAM" id="SSF50249">
    <property type="entry name" value="Nucleic acid-binding proteins"/>
    <property type="match status" value="1"/>
</dbReference>
<dbReference type="GO" id="GO:0043022">
    <property type="term" value="F:ribosome binding"/>
    <property type="evidence" value="ECO:0007669"/>
    <property type="project" value="TreeGrafter"/>
</dbReference>
<dbReference type="InterPro" id="IPR024055">
    <property type="entry name" value="TIF2_asu_C"/>
</dbReference>
<organism evidence="12 13">
    <name type="scientific">Methanobacterium congolense</name>
    <dbReference type="NCBI Taxonomy" id="118062"/>
    <lineage>
        <taxon>Archaea</taxon>
        <taxon>Methanobacteriati</taxon>
        <taxon>Methanobacteriota</taxon>
        <taxon>Methanomada group</taxon>
        <taxon>Methanobacteria</taxon>
        <taxon>Methanobacteriales</taxon>
        <taxon>Methanobacteriaceae</taxon>
        <taxon>Methanobacterium</taxon>
    </lineage>
</organism>
<dbReference type="InterPro" id="IPR022964">
    <property type="entry name" value="TIF2_asu_arc"/>
</dbReference>
<evidence type="ECO:0000256" key="1">
    <source>
        <dbReference type="ARBA" id="ARBA00003323"/>
    </source>
</evidence>
<evidence type="ECO:0000313" key="13">
    <source>
        <dbReference type="Proteomes" id="UP000094707"/>
    </source>
</evidence>
<dbReference type="GO" id="GO:0003723">
    <property type="term" value="F:RNA binding"/>
    <property type="evidence" value="ECO:0007669"/>
    <property type="project" value="UniProtKB-UniRule"/>
</dbReference>
<dbReference type="NCBIfam" id="NF003064">
    <property type="entry name" value="PRK03987.1-4"/>
    <property type="match status" value="1"/>
</dbReference>
<evidence type="ECO:0000256" key="3">
    <source>
        <dbReference type="ARBA" id="ARBA00011243"/>
    </source>
</evidence>
<evidence type="ECO:0000256" key="8">
    <source>
        <dbReference type="ARBA" id="ARBA00030860"/>
    </source>
</evidence>
<dbReference type="EMBL" id="LT607756">
    <property type="protein sequence ID" value="SCG86735.1"/>
    <property type="molecule type" value="Genomic_DNA"/>
</dbReference>
<dbReference type="Gene3D" id="1.10.150.190">
    <property type="entry name" value="Translation initiation factor 2, subunit 1, domain 2"/>
    <property type="match status" value="1"/>
</dbReference>
<dbReference type="CDD" id="cd04452">
    <property type="entry name" value="S1_IF2_alpha"/>
    <property type="match status" value="1"/>
</dbReference>
<dbReference type="PATRIC" id="fig|129848.4.peg.2242"/>
<dbReference type="RefSeq" id="WP_071907769.1">
    <property type="nucleotide sequence ID" value="NZ_LT607756.1"/>
</dbReference>
<dbReference type="SUPFAM" id="SSF110993">
    <property type="entry name" value="eIF-2-alpha, C-terminal domain"/>
    <property type="match status" value="1"/>
</dbReference>
<dbReference type="AlphaFoldDB" id="A0A1D3L5A6"/>
<feature type="domain" description="S1 motif" evidence="11">
    <location>
        <begin position="12"/>
        <end position="83"/>
    </location>
</feature>
<dbReference type="Gene3D" id="3.30.70.1130">
    <property type="entry name" value="EIF_2_alpha"/>
    <property type="match status" value="1"/>
</dbReference>
<dbReference type="NCBIfam" id="NF003062">
    <property type="entry name" value="PRK03987.1-1"/>
    <property type="match status" value="1"/>
</dbReference>
<protein>
    <recommendedName>
        <fullName evidence="4 10">Translation initiation factor 2 subunit alpha</fullName>
    </recommendedName>
    <alternativeName>
        <fullName evidence="8 10">aIF2-alpha</fullName>
    </alternativeName>
    <alternativeName>
        <fullName evidence="9 10">eIF-2-alpha</fullName>
    </alternativeName>
</protein>
<dbReference type="FunFam" id="1.10.150.190:FF:000006">
    <property type="entry name" value="Translation initiation factor 2 subunit alpha"/>
    <property type="match status" value="1"/>
</dbReference>
<dbReference type="PROSITE" id="PS50126">
    <property type="entry name" value="S1"/>
    <property type="match status" value="1"/>
</dbReference>
<dbReference type="Pfam" id="PF07541">
    <property type="entry name" value="EIF_2_alpha"/>
    <property type="match status" value="1"/>
</dbReference>
<dbReference type="FunFam" id="3.30.70.1130:FF:000002">
    <property type="entry name" value="Translation initiation factor 2 subunit alpha"/>
    <property type="match status" value="1"/>
</dbReference>
<dbReference type="SMART" id="SM00316">
    <property type="entry name" value="S1"/>
    <property type="match status" value="1"/>
</dbReference>
<dbReference type="SUPFAM" id="SSF116742">
    <property type="entry name" value="eIF2alpha middle domain-like"/>
    <property type="match status" value="1"/>
</dbReference>
<dbReference type="OrthoDB" id="84794at2157"/>
<dbReference type="GeneID" id="30413031"/>
<evidence type="ECO:0000313" key="12">
    <source>
        <dbReference type="EMBL" id="SCG86735.1"/>
    </source>
</evidence>
<accession>A0A1D3L5A6</accession>
<comment type="subunit">
    <text evidence="3 10">Heterotrimer composed of an alpha, a beta and a gamma chain.</text>
</comment>
<evidence type="ECO:0000256" key="4">
    <source>
        <dbReference type="ARBA" id="ARBA00013678"/>
    </source>
</evidence>
<dbReference type="STRING" id="118062.MCBB_2196"/>
<evidence type="ECO:0000256" key="7">
    <source>
        <dbReference type="ARBA" id="ARBA00022917"/>
    </source>
</evidence>
<dbReference type="FunFam" id="2.40.50.140:FF:000015">
    <property type="entry name" value="Eukaryotic translation initiation factor 2 subunit alpha"/>
    <property type="match status" value="1"/>
</dbReference>
<dbReference type="InterPro" id="IPR024054">
    <property type="entry name" value="TIF2_asu_middle_sf"/>
</dbReference>
<dbReference type="Gene3D" id="2.40.50.140">
    <property type="entry name" value="Nucleic acid-binding proteins"/>
    <property type="match status" value="1"/>
</dbReference>
<evidence type="ECO:0000256" key="5">
    <source>
        <dbReference type="ARBA" id="ARBA00022540"/>
    </source>
</evidence>
<dbReference type="InterPro" id="IPR003029">
    <property type="entry name" value="S1_domain"/>
</dbReference>
<evidence type="ECO:0000259" key="11">
    <source>
        <dbReference type="PROSITE" id="PS50126"/>
    </source>
</evidence>
<evidence type="ECO:0000256" key="10">
    <source>
        <dbReference type="HAMAP-Rule" id="MF_00231"/>
    </source>
</evidence>
<evidence type="ECO:0000256" key="9">
    <source>
        <dbReference type="ARBA" id="ARBA00033333"/>
    </source>
</evidence>
<dbReference type="InterPro" id="IPR011488">
    <property type="entry name" value="TIF_2_asu"/>
</dbReference>
<dbReference type="PANTHER" id="PTHR10602">
    <property type="entry name" value="EUKARYOTIC TRANSLATION INITIATION FACTOR 2 SUBUNIT 1"/>
    <property type="match status" value="1"/>
</dbReference>
<gene>
    <name evidence="10 12" type="primary">eif2a</name>
    <name evidence="12" type="ORF">MCBB_2196</name>
</gene>
<sequence length="259" mass="29340">MVRMRKQWPDEGDLVVGTVHKVLNYGAFARLEEYEGKEAFIHISEVSSGWVKNIRDYVRENQKIVARVLRVNPKKGHVDVSLKRIREDQRTRKMQQWKIEQKAEKLLEFSAKRLDKDMETAYKEVGYPLMEEFGDLYGAFELAAEEGVGALDESAITDEWAEAITEVAKKNISPPEVHITGYVDLKSYAPEGVEVIKKALSAIDEGEISVQCVGAPRYRLMVKSSDYITAETMLKEAAEKAIAVVEEEGGEGSFHRELE</sequence>
<keyword evidence="7 10" id="KW-0648">Protein biosynthesis</keyword>
<dbReference type="GO" id="GO:0003743">
    <property type="term" value="F:translation initiation factor activity"/>
    <property type="evidence" value="ECO:0007669"/>
    <property type="project" value="UniProtKB-UniRule"/>
</dbReference>
<keyword evidence="5 10" id="KW-0396">Initiation factor</keyword>
<dbReference type="PANTHER" id="PTHR10602:SF0">
    <property type="entry name" value="EUKARYOTIC TRANSLATION INITIATION FACTOR 2 SUBUNIT 1"/>
    <property type="match status" value="1"/>
</dbReference>
<reference evidence="12 13" key="1">
    <citation type="submission" date="2016-08" db="EMBL/GenBank/DDBJ databases">
        <authorList>
            <person name="Seilhamer J.J."/>
        </authorList>
    </citation>
    <scope>NUCLEOTIDE SEQUENCE [LARGE SCALE GENOMIC DNA]</scope>
    <source>
        <strain evidence="12">Buetzberg</strain>
    </source>
</reference>
<comment type="function">
    <text evidence="1 10">eIF-2 functions in the early steps of protein synthesis by forming a ternary complex with GTP and initiator tRNA.</text>
</comment>
<dbReference type="Proteomes" id="UP000094707">
    <property type="component" value="Chromosome I"/>
</dbReference>
<keyword evidence="6 10" id="KW-0694">RNA-binding</keyword>
<comment type="similarity">
    <text evidence="2 10">Belongs to the eIF-2-alpha family.</text>
</comment>